<feature type="region of interest" description="Disordered" evidence="1">
    <location>
        <begin position="1"/>
        <end position="85"/>
    </location>
</feature>
<dbReference type="Gramene" id="LPERR06G14170.1">
    <property type="protein sequence ID" value="LPERR06G14170.1"/>
    <property type="gene ID" value="LPERR06G14170"/>
</dbReference>
<sequence>MSSSRGSSFLRTRREREWGNEDQTLAKPQPPSPAPAMRRRRSDREITHGDALSAPRRDGRDRSPVSGRPPHRADRGPRSFAGGGGGLTACGYPATARPASGTFLFFINFVEGTVINFFEEVVKNQQAVKKRVV</sequence>
<evidence type="ECO:0000313" key="2">
    <source>
        <dbReference type="EnsemblPlants" id="LPERR06G14170.1"/>
    </source>
</evidence>
<dbReference type="EnsemblPlants" id="LPERR06G14170.1">
    <property type="protein sequence ID" value="LPERR06G14170.1"/>
    <property type="gene ID" value="LPERR06G14170"/>
</dbReference>
<reference evidence="2" key="3">
    <citation type="submission" date="2015-04" db="UniProtKB">
        <authorList>
            <consortium name="EnsemblPlants"/>
        </authorList>
    </citation>
    <scope>IDENTIFICATION</scope>
</reference>
<feature type="compositionally biased region" description="Polar residues" evidence="1">
    <location>
        <begin position="1"/>
        <end position="10"/>
    </location>
</feature>
<proteinExistence type="predicted"/>
<protein>
    <submittedName>
        <fullName evidence="2">Uncharacterized protein</fullName>
    </submittedName>
</protein>
<dbReference type="Proteomes" id="UP000032180">
    <property type="component" value="Chromosome 6"/>
</dbReference>
<dbReference type="HOGENOM" id="CLU_1909702_0_0_1"/>
<organism evidence="2 3">
    <name type="scientific">Leersia perrieri</name>
    <dbReference type="NCBI Taxonomy" id="77586"/>
    <lineage>
        <taxon>Eukaryota</taxon>
        <taxon>Viridiplantae</taxon>
        <taxon>Streptophyta</taxon>
        <taxon>Embryophyta</taxon>
        <taxon>Tracheophyta</taxon>
        <taxon>Spermatophyta</taxon>
        <taxon>Magnoliopsida</taxon>
        <taxon>Liliopsida</taxon>
        <taxon>Poales</taxon>
        <taxon>Poaceae</taxon>
        <taxon>BOP clade</taxon>
        <taxon>Oryzoideae</taxon>
        <taxon>Oryzeae</taxon>
        <taxon>Oryzinae</taxon>
        <taxon>Leersia</taxon>
    </lineage>
</organism>
<name>A0A0D9WQW2_9ORYZ</name>
<reference evidence="3" key="2">
    <citation type="submission" date="2013-12" db="EMBL/GenBank/DDBJ databases">
        <authorList>
            <person name="Yu Y."/>
            <person name="Lee S."/>
            <person name="de Baynast K."/>
            <person name="Wissotski M."/>
            <person name="Liu L."/>
            <person name="Talag J."/>
            <person name="Goicoechea J."/>
            <person name="Angelova A."/>
            <person name="Jetty R."/>
            <person name="Kudrna D."/>
            <person name="Golser W."/>
            <person name="Rivera L."/>
            <person name="Zhang J."/>
            <person name="Wing R."/>
        </authorList>
    </citation>
    <scope>NUCLEOTIDE SEQUENCE</scope>
</reference>
<evidence type="ECO:0000313" key="3">
    <source>
        <dbReference type="Proteomes" id="UP000032180"/>
    </source>
</evidence>
<dbReference type="AlphaFoldDB" id="A0A0D9WQW2"/>
<reference evidence="2 3" key="1">
    <citation type="submission" date="2012-08" db="EMBL/GenBank/DDBJ databases">
        <title>Oryza genome evolution.</title>
        <authorList>
            <person name="Wing R.A."/>
        </authorList>
    </citation>
    <scope>NUCLEOTIDE SEQUENCE</scope>
</reference>
<keyword evidence="3" id="KW-1185">Reference proteome</keyword>
<accession>A0A0D9WQW2</accession>
<evidence type="ECO:0000256" key="1">
    <source>
        <dbReference type="SAM" id="MobiDB-lite"/>
    </source>
</evidence>